<keyword evidence="4" id="KW-0677">Repeat</keyword>
<gene>
    <name evidence="11" type="ORF">CANARDRAFT_191390</name>
</gene>
<evidence type="ECO:0000256" key="8">
    <source>
        <dbReference type="ARBA" id="ARBA00023242"/>
    </source>
</evidence>
<dbReference type="GO" id="GO:0000981">
    <property type="term" value="F:DNA-binding transcription factor activity, RNA polymerase II-specific"/>
    <property type="evidence" value="ECO:0007669"/>
    <property type="project" value="TreeGrafter"/>
</dbReference>
<evidence type="ECO:0000256" key="3">
    <source>
        <dbReference type="ARBA" id="ARBA00022723"/>
    </source>
</evidence>
<proteinExistence type="inferred from homology"/>
<dbReference type="Proteomes" id="UP000094801">
    <property type="component" value="Unassembled WGS sequence"/>
</dbReference>
<dbReference type="GO" id="GO:0008270">
    <property type="term" value="F:zinc ion binding"/>
    <property type="evidence" value="ECO:0007669"/>
    <property type="project" value="UniProtKB-KW"/>
</dbReference>
<dbReference type="Pfam" id="PF00096">
    <property type="entry name" value="zf-C2H2"/>
    <property type="match status" value="2"/>
</dbReference>
<dbReference type="PANTHER" id="PTHR14003">
    <property type="entry name" value="TRANSCRIPTIONAL REPRESSOR PROTEIN YY"/>
    <property type="match status" value="1"/>
</dbReference>
<protein>
    <recommendedName>
        <fullName evidence="10">C2H2-type domain-containing protein</fullName>
    </recommendedName>
</protein>
<accession>A0A1E4T6T7</accession>
<sequence length="64" mass="7671">KKRNSKVIKKNRSCEICQKIFNRPSGLKIHMYTHTGEKPFRCAWNNCGKFFSVRSNMIRHHKIH</sequence>
<dbReference type="GO" id="GO:0005634">
    <property type="term" value="C:nucleus"/>
    <property type="evidence" value="ECO:0007669"/>
    <property type="project" value="UniProtKB-SubCell"/>
</dbReference>
<dbReference type="GO" id="GO:0005667">
    <property type="term" value="C:transcription regulator complex"/>
    <property type="evidence" value="ECO:0007669"/>
    <property type="project" value="TreeGrafter"/>
</dbReference>
<evidence type="ECO:0000259" key="10">
    <source>
        <dbReference type="PROSITE" id="PS50157"/>
    </source>
</evidence>
<keyword evidence="5 9" id="KW-0863">Zinc-finger</keyword>
<keyword evidence="3" id="KW-0479">Metal-binding</keyword>
<comment type="similarity">
    <text evidence="2">Belongs to the krueppel C2H2-type zinc-finger protein family.</text>
</comment>
<evidence type="ECO:0000256" key="6">
    <source>
        <dbReference type="ARBA" id="ARBA00022833"/>
    </source>
</evidence>
<dbReference type="FunFam" id="3.30.160.60:FF:001174">
    <property type="entry name" value="zinc finger protein 527 isoform X1"/>
    <property type="match status" value="1"/>
</dbReference>
<keyword evidence="6" id="KW-0862">Zinc</keyword>
<organism evidence="11 12">
    <name type="scientific">[Candida] arabinofermentans NRRL YB-2248</name>
    <dbReference type="NCBI Taxonomy" id="983967"/>
    <lineage>
        <taxon>Eukaryota</taxon>
        <taxon>Fungi</taxon>
        <taxon>Dikarya</taxon>
        <taxon>Ascomycota</taxon>
        <taxon>Saccharomycotina</taxon>
        <taxon>Pichiomycetes</taxon>
        <taxon>Pichiales</taxon>
        <taxon>Pichiaceae</taxon>
        <taxon>Ogataea</taxon>
        <taxon>Ogataea/Candida clade</taxon>
    </lineage>
</organism>
<evidence type="ECO:0000256" key="2">
    <source>
        <dbReference type="ARBA" id="ARBA00006991"/>
    </source>
</evidence>
<keyword evidence="12" id="KW-1185">Reference proteome</keyword>
<comment type="subcellular location">
    <subcellularLocation>
        <location evidence="1">Nucleus</location>
    </subcellularLocation>
</comment>
<keyword evidence="8" id="KW-0539">Nucleus</keyword>
<evidence type="ECO:0000256" key="9">
    <source>
        <dbReference type="PROSITE-ProRule" id="PRU00042"/>
    </source>
</evidence>
<feature type="non-terminal residue" evidence="11">
    <location>
        <position position="1"/>
    </location>
</feature>
<dbReference type="SMART" id="SM00355">
    <property type="entry name" value="ZnF_C2H2"/>
    <property type="match status" value="2"/>
</dbReference>
<dbReference type="AlphaFoldDB" id="A0A1E4T6T7"/>
<keyword evidence="7" id="KW-0238">DNA-binding</keyword>
<dbReference type="GO" id="GO:0000785">
    <property type="term" value="C:chromatin"/>
    <property type="evidence" value="ECO:0007669"/>
    <property type="project" value="TreeGrafter"/>
</dbReference>
<dbReference type="InterPro" id="IPR036236">
    <property type="entry name" value="Znf_C2H2_sf"/>
</dbReference>
<feature type="non-terminal residue" evidence="11">
    <location>
        <position position="64"/>
    </location>
</feature>
<evidence type="ECO:0000256" key="5">
    <source>
        <dbReference type="ARBA" id="ARBA00022771"/>
    </source>
</evidence>
<dbReference type="PROSITE" id="PS00028">
    <property type="entry name" value="ZINC_FINGER_C2H2_1"/>
    <property type="match status" value="2"/>
</dbReference>
<dbReference type="EMBL" id="KV453848">
    <property type="protein sequence ID" value="ODV87378.1"/>
    <property type="molecule type" value="Genomic_DNA"/>
</dbReference>
<name>A0A1E4T6T7_9ASCO</name>
<feature type="domain" description="C2H2-type" evidence="10">
    <location>
        <begin position="12"/>
        <end position="39"/>
    </location>
</feature>
<dbReference type="FunFam" id="3.30.160.60:FF:001636">
    <property type="entry name" value="CLUMA_CG004886, isoform A"/>
    <property type="match status" value="1"/>
</dbReference>
<dbReference type="PROSITE" id="PS50157">
    <property type="entry name" value="ZINC_FINGER_C2H2_2"/>
    <property type="match status" value="2"/>
</dbReference>
<dbReference type="STRING" id="983967.A0A1E4T6T7"/>
<dbReference type="SUPFAM" id="SSF57667">
    <property type="entry name" value="beta-beta-alpha zinc fingers"/>
    <property type="match status" value="1"/>
</dbReference>
<dbReference type="OrthoDB" id="6077919at2759"/>
<dbReference type="Gene3D" id="3.30.160.60">
    <property type="entry name" value="Classic Zinc Finger"/>
    <property type="match status" value="2"/>
</dbReference>
<evidence type="ECO:0000256" key="4">
    <source>
        <dbReference type="ARBA" id="ARBA00022737"/>
    </source>
</evidence>
<feature type="domain" description="C2H2-type" evidence="10">
    <location>
        <begin position="40"/>
        <end position="64"/>
    </location>
</feature>
<evidence type="ECO:0000313" key="12">
    <source>
        <dbReference type="Proteomes" id="UP000094801"/>
    </source>
</evidence>
<dbReference type="PANTHER" id="PTHR14003:SF19">
    <property type="entry name" value="YY2 TRANSCRIPTION FACTOR"/>
    <property type="match status" value="1"/>
</dbReference>
<evidence type="ECO:0000313" key="11">
    <source>
        <dbReference type="EMBL" id="ODV87378.1"/>
    </source>
</evidence>
<dbReference type="GO" id="GO:0000978">
    <property type="term" value="F:RNA polymerase II cis-regulatory region sequence-specific DNA binding"/>
    <property type="evidence" value="ECO:0007669"/>
    <property type="project" value="TreeGrafter"/>
</dbReference>
<evidence type="ECO:0000256" key="1">
    <source>
        <dbReference type="ARBA" id="ARBA00004123"/>
    </source>
</evidence>
<reference evidence="12" key="1">
    <citation type="submission" date="2016-04" db="EMBL/GenBank/DDBJ databases">
        <title>Comparative genomics of biotechnologically important yeasts.</title>
        <authorList>
            <consortium name="DOE Joint Genome Institute"/>
            <person name="Riley R."/>
            <person name="Haridas S."/>
            <person name="Wolfe K.H."/>
            <person name="Lopes M.R."/>
            <person name="Hittinger C.T."/>
            <person name="Goker M."/>
            <person name="Salamov A."/>
            <person name="Wisecaver J."/>
            <person name="Long T.M."/>
            <person name="Aerts A.L."/>
            <person name="Barry K."/>
            <person name="Choi C."/>
            <person name="Clum A."/>
            <person name="Coughlan A.Y."/>
            <person name="Deshpande S."/>
            <person name="Douglass A.P."/>
            <person name="Hanson S.J."/>
            <person name="Klenk H.-P."/>
            <person name="Labutti K."/>
            <person name="Lapidus A."/>
            <person name="Lindquist E."/>
            <person name="Lipzen A."/>
            <person name="Meier-Kolthoff J.P."/>
            <person name="Ohm R.A."/>
            <person name="Otillar R.P."/>
            <person name="Pangilinan J."/>
            <person name="Peng Y."/>
            <person name="Rokas A."/>
            <person name="Rosa C.A."/>
            <person name="Scheuner C."/>
            <person name="Sibirny A.A."/>
            <person name="Slot J.C."/>
            <person name="Stielow J.B."/>
            <person name="Sun H."/>
            <person name="Kurtzman C.P."/>
            <person name="Blackwell M."/>
            <person name="Grigoriev I.V."/>
            <person name="Jeffries T.W."/>
        </authorList>
    </citation>
    <scope>NUCLEOTIDE SEQUENCE [LARGE SCALE GENOMIC DNA]</scope>
    <source>
        <strain evidence="12">NRRL YB-2248</strain>
    </source>
</reference>
<dbReference type="InterPro" id="IPR013087">
    <property type="entry name" value="Znf_C2H2_type"/>
</dbReference>
<evidence type="ECO:0000256" key="7">
    <source>
        <dbReference type="ARBA" id="ARBA00023125"/>
    </source>
</evidence>